<comment type="caution">
    <text evidence="20">The sequence shown here is derived from an EMBL/GenBank/DDBJ whole genome shotgun (WGS) entry which is preliminary data.</text>
</comment>
<keyword evidence="8" id="KW-0677">Repeat</keyword>
<keyword evidence="10" id="KW-0112">Calmodulin-binding</keyword>
<feature type="transmembrane region" description="Helical" evidence="18">
    <location>
        <begin position="47"/>
        <end position="71"/>
    </location>
</feature>
<dbReference type="PANTHER" id="PTHR11878">
    <property type="entry name" value="SODIUM/CALCIUM EXCHANGER"/>
    <property type="match status" value="1"/>
</dbReference>
<dbReference type="Pfam" id="PF03160">
    <property type="entry name" value="Calx-beta"/>
    <property type="match status" value="1"/>
</dbReference>
<dbReference type="Gene3D" id="2.60.40.2030">
    <property type="match status" value="2"/>
</dbReference>
<organism evidence="20 21">
    <name type="scientific">Prorocentrum cordatum</name>
    <dbReference type="NCBI Taxonomy" id="2364126"/>
    <lineage>
        <taxon>Eukaryota</taxon>
        <taxon>Sar</taxon>
        <taxon>Alveolata</taxon>
        <taxon>Dinophyceae</taxon>
        <taxon>Prorocentrales</taxon>
        <taxon>Prorocentraceae</taxon>
        <taxon>Prorocentrum</taxon>
    </lineage>
</organism>
<reference evidence="20" key="1">
    <citation type="submission" date="2023-10" db="EMBL/GenBank/DDBJ databases">
        <authorList>
            <person name="Chen Y."/>
            <person name="Shah S."/>
            <person name="Dougan E. K."/>
            <person name="Thang M."/>
            <person name="Chan C."/>
        </authorList>
    </citation>
    <scope>NUCLEOTIDE SEQUENCE [LARGE SCALE GENOMIC DNA]</scope>
</reference>
<evidence type="ECO:0000256" key="5">
    <source>
        <dbReference type="ARBA" id="ARBA00022692"/>
    </source>
</evidence>
<dbReference type="InterPro" id="IPR051171">
    <property type="entry name" value="CaCA"/>
</dbReference>
<evidence type="ECO:0000256" key="7">
    <source>
        <dbReference type="ARBA" id="ARBA00022729"/>
    </source>
</evidence>
<keyword evidence="7" id="KW-0732">Signal</keyword>
<feature type="transmembrane region" description="Helical" evidence="18">
    <location>
        <begin position="810"/>
        <end position="829"/>
    </location>
</feature>
<keyword evidence="5 18" id="KW-0812">Transmembrane</keyword>
<evidence type="ECO:0000256" key="1">
    <source>
        <dbReference type="ARBA" id="ARBA00004651"/>
    </source>
</evidence>
<comment type="similarity">
    <text evidence="2">Belongs to the Ca(2+):cation antiporter (CaCA) (TC 2.A.19) family. SLC8 subfamily.</text>
</comment>
<gene>
    <name evidence="20" type="ORF">PCOR1329_LOCUS2148</name>
</gene>
<evidence type="ECO:0000256" key="2">
    <source>
        <dbReference type="ARBA" id="ARBA00007489"/>
    </source>
</evidence>
<accession>A0ABN9PE94</accession>
<feature type="domain" description="Calx-beta" evidence="19">
    <location>
        <begin position="311"/>
        <end position="411"/>
    </location>
</feature>
<feature type="transmembrane region" description="Helical" evidence="18">
    <location>
        <begin position="167"/>
        <end position="189"/>
    </location>
</feature>
<keyword evidence="3" id="KW-0813">Transport</keyword>
<protein>
    <recommendedName>
        <fullName evidence="19">Calx-beta domain-containing protein</fullName>
    </recommendedName>
</protein>
<name>A0ABN9PE94_9DINO</name>
<evidence type="ECO:0000256" key="3">
    <source>
        <dbReference type="ARBA" id="ARBA00022448"/>
    </source>
</evidence>
<dbReference type="PANTHER" id="PTHR11878:SF65">
    <property type="entry name" value="NA_CA-EXCHANGE PROTEIN, ISOFORM G"/>
    <property type="match status" value="1"/>
</dbReference>
<feature type="transmembrane region" description="Helical" evidence="18">
    <location>
        <begin position="92"/>
        <end position="111"/>
    </location>
</feature>
<evidence type="ECO:0000256" key="10">
    <source>
        <dbReference type="ARBA" id="ARBA00022860"/>
    </source>
</evidence>
<dbReference type="Gene3D" id="1.20.1420.30">
    <property type="entry name" value="NCX, central ion-binding region"/>
    <property type="match status" value="2"/>
</dbReference>
<feature type="transmembrane region" description="Helical" evidence="18">
    <location>
        <begin position="131"/>
        <end position="155"/>
    </location>
</feature>
<feature type="domain" description="Calx-beta" evidence="19">
    <location>
        <begin position="428"/>
        <end position="529"/>
    </location>
</feature>
<feature type="transmembrane region" description="Helical" evidence="18">
    <location>
        <begin position="201"/>
        <end position="226"/>
    </location>
</feature>
<evidence type="ECO:0000256" key="6">
    <source>
        <dbReference type="ARBA" id="ARBA00022723"/>
    </source>
</evidence>
<keyword evidence="9" id="KW-0106">Calcium</keyword>
<sequence length="831" mass="90732">MGQKASAPAICNGGTSVVGGGDGSDGGLLLPIGGNFEAAWGDGFQSVVYFAGLLYCFVGVMLLADAFMSAIEKITSRKVSHMDPVTKRWRTVDWWNPTVANLTLMALGSSAPEILLSVLELFQNSMHAGELGPSTIVGSAAFNLLVIIAVVVSCVPDGEERKVKELPVFYITAVISVMAYVWLLVILIISSPHVVEWWEGLLTFLFFPILCVIAWLADTGFFNRLLKLPSQDRPDRRYFTPQSTPEEINEMLLVVRQKYGEGCRGFEKDLLKYEFPPPASRAVRRVQATRQFTNGTDAASERESLKRRACQIPRARPRKHAGPSVAFASEKHRCYESDSQVVLAVTRTGDTSRRTLIDIKTRDGGATAGADYVAVDRTLTFEPHETEKQVPVKIIDDDQEEGLEEFFVFLELREDDESEAVLGASHTASVLIIDDDHPGILSFAHDCLTVQESHEDTFLTVEVKRSKGAKGIVSCVFYTEDDSAIGGRDFEQISTKLVMSHGVASMNVRVRIMAKGRHEMTETFRLILDSPDGGACFDELTDGGADKCICTVNIEGNSENQGVVAKVMTGISFNEDQMALGRQHWREQFAELLYVDGSLDSESSESYASWFCHVIIFPWKLMCACVPPPSYFGGWLAFAIALVFIGLLTAFIGDLATMLGCVIGMDDSVTAITIVAIGTSLPDTFASRTAAIQDKTADASIVNVTGSNSVNVFLGLGLPWMLGSFYWAIKGVPDADDPSDPWVQRGQLIGWYDSHPDIKTKYPGTFVVPAGGLASSVGTYSVCATIALVVICLRRRFLGCELGGPLNSKYLTSALFVCLWLLYILVSILSS</sequence>
<evidence type="ECO:0000256" key="12">
    <source>
        <dbReference type="ARBA" id="ARBA00023053"/>
    </source>
</evidence>
<dbReference type="InterPro" id="IPR044880">
    <property type="entry name" value="NCX_ion-bd_dom_sf"/>
</dbReference>
<keyword evidence="16" id="KW-0739">Sodium transport</keyword>
<dbReference type="EMBL" id="CAUYUJ010000536">
    <property type="protein sequence ID" value="CAK0791180.1"/>
    <property type="molecule type" value="Genomic_DNA"/>
</dbReference>
<keyword evidence="13" id="KW-0406">Ion transport</keyword>
<keyword evidence="21" id="KW-1185">Reference proteome</keyword>
<evidence type="ECO:0000256" key="9">
    <source>
        <dbReference type="ARBA" id="ARBA00022837"/>
    </source>
</evidence>
<evidence type="ECO:0000313" key="20">
    <source>
        <dbReference type="EMBL" id="CAK0791180.1"/>
    </source>
</evidence>
<evidence type="ECO:0000256" key="8">
    <source>
        <dbReference type="ARBA" id="ARBA00022737"/>
    </source>
</evidence>
<dbReference type="SMART" id="SM00237">
    <property type="entry name" value="Calx_beta"/>
    <property type="match status" value="2"/>
</dbReference>
<keyword evidence="14 18" id="KW-0472">Membrane</keyword>
<proteinExistence type="inferred from homology"/>
<feature type="transmembrane region" description="Helical" evidence="18">
    <location>
        <begin position="710"/>
        <end position="729"/>
    </location>
</feature>
<evidence type="ECO:0000256" key="13">
    <source>
        <dbReference type="ARBA" id="ARBA00023065"/>
    </source>
</evidence>
<evidence type="ECO:0000256" key="16">
    <source>
        <dbReference type="ARBA" id="ARBA00023201"/>
    </source>
</evidence>
<feature type="transmembrane region" description="Helical" evidence="18">
    <location>
        <begin position="766"/>
        <end position="790"/>
    </location>
</feature>
<comment type="catalytic activity">
    <reaction evidence="17">
        <text>Ca(2+)(in) + 3 Na(+)(out) = Ca(2+)(out) + 3 Na(+)(in)</text>
        <dbReference type="Rhea" id="RHEA:69955"/>
        <dbReference type="ChEBI" id="CHEBI:29101"/>
        <dbReference type="ChEBI" id="CHEBI:29108"/>
    </reaction>
</comment>
<evidence type="ECO:0000256" key="11">
    <source>
        <dbReference type="ARBA" id="ARBA00022989"/>
    </source>
</evidence>
<evidence type="ECO:0000256" key="4">
    <source>
        <dbReference type="ARBA" id="ARBA00022475"/>
    </source>
</evidence>
<feature type="transmembrane region" description="Helical" evidence="18">
    <location>
        <begin position="635"/>
        <end position="656"/>
    </location>
</feature>
<dbReference type="InterPro" id="IPR004836">
    <property type="entry name" value="Na_Ca_Ex"/>
</dbReference>
<keyword evidence="12" id="KW-0915">Sodium</keyword>
<evidence type="ECO:0000256" key="18">
    <source>
        <dbReference type="SAM" id="Phobius"/>
    </source>
</evidence>
<keyword evidence="15" id="KW-0325">Glycoprotein</keyword>
<dbReference type="SUPFAM" id="SSF141072">
    <property type="entry name" value="CalX-like"/>
    <property type="match status" value="2"/>
</dbReference>
<evidence type="ECO:0000256" key="17">
    <source>
        <dbReference type="ARBA" id="ARBA00033667"/>
    </source>
</evidence>
<evidence type="ECO:0000259" key="19">
    <source>
        <dbReference type="SMART" id="SM00237"/>
    </source>
</evidence>
<dbReference type="InterPro" id="IPR038081">
    <property type="entry name" value="CalX-like_sf"/>
</dbReference>
<evidence type="ECO:0000256" key="14">
    <source>
        <dbReference type="ARBA" id="ARBA00023136"/>
    </source>
</evidence>
<keyword evidence="6" id="KW-0479">Metal-binding</keyword>
<dbReference type="InterPro" id="IPR004837">
    <property type="entry name" value="NaCa_Exmemb"/>
</dbReference>
<dbReference type="Proteomes" id="UP001189429">
    <property type="component" value="Unassembled WGS sequence"/>
</dbReference>
<keyword evidence="11 18" id="KW-1133">Transmembrane helix</keyword>
<keyword evidence="4" id="KW-1003">Cell membrane</keyword>
<dbReference type="InterPro" id="IPR003644">
    <property type="entry name" value="Calx_beta"/>
</dbReference>
<comment type="subcellular location">
    <subcellularLocation>
        <location evidence="1">Cell membrane</location>
        <topology evidence="1">Multi-pass membrane protein</topology>
    </subcellularLocation>
</comment>
<dbReference type="PRINTS" id="PR01259">
    <property type="entry name" value="NACAEXCHNGR"/>
</dbReference>
<dbReference type="Pfam" id="PF01699">
    <property type="entry name" value="Na_Ca_ex"/>
    <property type="match status" value="2"/>
</dbReference>
<evidence type="ECO:0000313" key="21">
    <source>
        <dbReference type="Proteomes" id="UP001189429"/>
    </source>
</evidence>
<evidence type="ECO:0000256" key="15">
    <source>
        <dbReference type="ARBA" id="ARBA00023180"/>
    </source>
</evidence>